<dbReference type="OrthoDB" id="116921at2"/>
<dbReference type="PANTHER" id="PTHR35848:SF6">
    <property type="entry name" value="CUPIN TYPE-2 DOMAIN-CONTAINING PROTEIN"/>
    <property type="match status" value="1"/>
</dbReference>
<evidence type="ECO:0000313" key="4">
    <source>
        <dbReference type="Proteomes" id="UP000619743"/>
    </source>
</evidence>
<dbReference type="EMBL" id="BMDX01000002">
    <property type="protein sequence ID" value="GGA66772.1"/>
    <property type="molecule type" value="Genomic_DNA"/>
</dbReference>
<dbReference type="AlphaFoldDB" id="A0A8J2XMS9"/>
<protein>
    <recommendedName>
        <fullName evidence="2">Cupin type-2 domain-containing protein</fullName>
    </recommendedName>
</protein>
<dbReference type="PANTHER" id="PTHR35848">
    <property type="entry name" value="OXALATE-BINDING PROTEIN"/>
    <property type="match status" value="1"/>
</dbReference>
<dbReference type="InterPro" id="IPR051610">
    <property type="entry name" value="GPI/OXD"/>
</dbReference>
<feature type="domain" description="Cupin type-2" evidence="2">
    <location>
        <begin position="45"/>
        <end position="111"/>
    </location>
</feature>
<dbReference type="Pfam" id="PF07883">
    <property type="entry name" value="Cupin_2"/>
    <property type="match status" value="1"/>
</dbReference>
<dbReference type="Gene3D" id="2.60.120.10">
    <property type="entry name" value="Jelly Rolls"/>
    <property type="match status" value="1"/>
</dbReference>
<keyword evidence="1" id="KW-0479">Metal-binding</keyword>
<organism evidence="3 4">
    <name type="scientific">Neiella marina</name>
    <dbReference type="NCBI Taxonomy" id="508461"/>
    <lineage>
        <taxon>Bacteria</taxon>
        <taxon>Pseudomonadati</taxon>
        <taxon>Pseudomonadota</taxon>
        <taxon>Gammaproteobacteria</taxon>
        <taxon>Alteromonadales</taxon>
        <taxon>Echinimonadaceae</taxon>
        <taxon>Neiella</taxon>
    </lineage>
</organism>
<evidence type="ECO:0000313" key="3">
    <source>
        <dbReference type="EMBL" id="GGA66772.1"/>
    </source>
</evidence>
<dbReference type="RefSeq" id="WP_158100473.1">
    <property type="nucleotide sequence ID" value="NZ_BMDX01000002.1"/>
</dbReference>
<evidence type="ECO:0000256" key="1">
    <source>
        <dbReference type="ARBA" id="ARBA00022723"/>
    </source>
</evidence>
<gene>
    <name evidence="3" type="ORF">GCM10011369_05440</name>
</gene>
<reference evidence="4" key="1">
    <citation type="journal article" date="2019" name="Int. J. Syst. Evol. Microbiol.">
        <title>The Global Catalogue of Microorganisms (GCM) 10K type strain sequencing project: providing services to taxonomists for standard genome sequencing and annotation.</title>
        <authorList>
            <consortium name="The Broad Institute Genomics Platform"/>
            <consortium name="The Broad Institute Genome Sequencing Center for Infectious Disease"/>
            <person name="Wu L."/>
            <person name="Ma J."/>
        </authorList>
    </citation>
    <scope>NUCLEOTIDE SEQUENCE [LARGE SCALE GENOMIC DNA]</scope>
    <source>
        <strain evidence="4">CGMCC 1.10130</strain>
    </source>
</reference>
<dbReference type="InterPro" id="IPR013096">
    <property type="entry name" value="Cupin_2"/>
</dbReference>
<sequence length="117" mass="12904">MMVRNIYQQPAETLTALHQGEGQCQQQVIFRAEDFAGSWDFVIRLVMPPQSSIGEHRHDDNKELYLILSGQGCVVVNGEQRDVFAGDVVVNPPFGSHGLVNDSDEPLELLVLQASVG</sequence>
<proteinExistence type="predicted"/>
<evidence type="ECO:0000259" key="2">
    <source>
        <dbReference type="Pfam" id="PF07883"/>
    </source>
</evidence>
<dbReference type="GO" id="GO:0046872">
    <property type="term" value="F:metal ion binding"/>
    <property type="evidence" value="ECO:0007669"/>
    <property type="project" value="UniProtKB-KW"/>
</dbReference>
<dbReference type="InterPro" id="IPR014710">
    <property type="entry name" value="RmlC-like_jellyroll"/>
</dbReference>
<keyword evidence="4" id="KW-1185">Reference proteome</keyword>
<dbReference type="InterPro" id="IPR011051">
    <property type="entry name" value="RmlC_Cupin_sf"/>
</dbReference>
<dbReference type="Proteomes" id="UP000619743">
    <property type="component" value="Unassembled WGS sequence"/>
</dbReference>
<accession>A0A8J2XMS9</accession>
<name>A0A8J2XMS9_9GAMM</name>
<comment type="caution">
    <text evidence="3">The sequence shown here is derived from an EMBL/GenBank/DDBJ whole genome shotgun (WGS) entry which is preliminary data.</text>
</comment>
<dbReference type="SUPFAM" id="SSF51182">
    <property type="entry name" value="RmlC-like cupins"/>
    <property type="match status" value="1"/>
</dbReference>